<feature type="domain" description="ABC transmembrane type-1" evidence="10">
    <location>
        <begin position="78"/>
        <end position="279"/>
    </location>
</feature>
<dbReference type="EMBL" id="JASJEV010000003">
    <property type="protein sequence ID" value="MDJ1158038.1"/>
    <property type="molecule type" value="Genomic_DNA"/>
</dbReference>
<comment type="caution">
    <text evidence="11">The sequence shown here is derived from an EMBL/GenBank/DDBJ whole genome shotgun (WGS) entry which is preliminary data.</text>
</comment>
<evidence type="ECO:0000256" key="4">
    <source>
        <dbReference type="ARBA" id="ARBA00022475"/>
    </source>
</evidence>
<evidence type="ECO:0000256" key="2">
    <source>
        <dbReference type="ARBA" id="ARBA00010072"/>
    </source>
</evidence>
<comment type="subcellular location">
    <subcellularLocation>
        <location evidence="1">Cell inner membrane</location>
        <topology evidence="1">Multi-pass membrane protein</topology>
    </subcellularLocation>
    <subcellularLocation>
        <location evidence="9">Cell membrane</location>
        <topology evidence="9">Multi-pass membrane protein</topology>
    </subcellularLocation>
</comment>
<gene>
    <name evidence="11" type="ORF">QNA08_07300</name>
</gene>
<dbReference type="PROSITE" id="PS50928">
    <property type="entry name" value="ABC_TM1"/>
    <property type="match status" value="1"/>
</dbReference>
<dbReference type="Pfam" id="PF00528">
    <property type="entry name" value="BPD_transp_1"/>
    <property type="match status" value="1"/>
</dbReference>
<evidence type="ECO:0000256" key="3">
    <source>
        <dbReference type="ARBA" id="ARBA00022448"/>
    </source>
</evidence>
<evidence type="ECO:0000256" key="1">
    <source>
        <dbReference type="ARBA" id="ARBA00004429"/>
    </source>
</evidence>
<dbReference type="Gene3D" id="1.10.3720.10">
    <property type="entry name" value="MetI-like"/>
    <property type="match status" value="1"/>
</dbReference>
<reference evidence="11 12" key="1">
    <citation type="submission" date="2023-05" db="EMBL/GenBank/DDBJ databases">
        <title>Chelatococcus sp. nov., a moderately thermophilic bacterium isolated from hot spring microbial mat.</title>
        <authorList>
            <person name="Hu C.-J."/>
            <person name="Li W.-J."/>
        </authorList>
    </citation>
    <scope>NUCLEOTIDE SEQUENCE [LARGE SCALE GENOMIC DNA]</scope>
    <source>
        <strain evidence="11 12">SYSU G07232</strain>
    </source>
</reference>
<accession>A0ABT7AF82</accession>
<dbReference type="PANTHER" id="PTHR30614:SF0">
    <property type="entry name" value="L-CYSTINE TRANSPORT SYSTEM PERMEASE PROTEIN TCYL"/>
    <property type="match status" value="1"/>
</dbReference>
<dbReference type="InterPro" id="IPR010065">
    <property type="entry name" value="AA_ABC_transptr_permease_3TM"/>
</dbReference>
<keyword evidence="12" id="KW-1185">Reference proteome</keyword>
<evidence type="ECO:0000259" key="10">
    <source>
        <dbReference type="PROSITE" id="PS50928"/>
    </source>
</evidence>
<feature type="transmembrane region" description="Helical" evidence="9">
    <location>
        <begin position="86"/>
        <end position="104"/>
    </location>
</feature>
<dbReference type="CDD" id="cd06261">
    <property type="entry name" value="TM_PBP2"/>
    <property type="match status" value="1"/>
</dbReference>
<organism evidence="11 12">
    <name type="scientific">Chelatococcus albus</name>
    <dbReference type="NCBI Taxonomy" id="3047466"/>
    <lineage>
        <taxon>Bacteria</taxon>
        <taxon>Pseudomonadati</taxon>
        <taxon>Pseudomonadota</taxon>
        <taxon>Alphaproteobacteria</taxon>
        <taxon>Hyphomicrobiales</taxon>
        <taxon>Chelatococcaceae</taxon>
        <taxon>Chelatococcus</taxon>
    </lineage>
</organism>
<keyword evidence="3 9" id="KW-0813">Transport</keyword>
<evidence type="ECO:0000313" key="11">
    <source>
        <dbReference type="EMBL" id="MDJ1158038.1"/>
    </source>
</evidence>
<dbReference type="NCBIfam" id="TIGR01726">
    <property type="entry name" value="HEQRo_perm_3TM"/>
    <property type="match status" value="1"/>
</dbReference>
<dbReference type="RefSeq" id="WP_283740019.1">
    <property type="nucleotide sequence ID" value="NZ_JASJEV010000003.1"/>
</dbReference>
<feature type="transmembrane region" description="Helical" evidence="9">
    <location>
        <begin position="116"/>
        <end position="140"/>
    </location>
</feature>
<evidence type="ECO:0000313" key="12">
    <source>
        <dbReference type="Proteomes" id="UP001321492"/>
    </source>
</evidence>
<dbReference type="SUPFAM" id="SSF161098">
    <property type="entry name" value="MetI-like"/>
    <property type="match status" value="1"/>
</dbReference>
<feature type="transmembrane region" description="Helical" evidence="9">
    <location>
        <begin position="35"/>
        <end position="54"/>
    </location>
</feature>
<keyword evidence="7 9" id="KW-1133">Transmembrane helix</keyword>
<evidence type="ECO:0000256" key="5">
    <source>
        <dbReference type="ARBA" id="ARBA00022692"/>
    </source>
</evidence>
<sequence>MDRTVVNTSAAEAKPVGVTSAYSIAHLRHVPRRHYGRWVAAALILLAFAAVAKAFAEGQIAWPVVAQFFTAPAILSGLANTILMTVCAMVLGIALGVLFAIMVMSPNPVLKNVAVFYIWFFRGTPLLLQLLLWFNLALVFPRLGIPGLFEARTVDVMTPFVATLLGLGINQGAYTAEVVRGGILSVDVGQTEAAKAIGMTRLTTLRRIVLPQAMRVIIPPVGNEVISMVKLTSVASVIQYAEILRNAQTIYYANARVIELLIVAAIWYLVVVTILSIGQHYLERYFSRGRGDRRPARAAAAAPEAA</sequence>
<dbReference type="InterPro" id="IPR000515">
    <property type="entry name" value="MetI-like"/>
</dbReference>
<dbReference type="InterPro" id="IPR035906">
    <property type="entry name" value="MetI-like_sf"/>
</dbReference>
<feature type="transmembrane region" description="Helical" evidence="9">
    <location>
        <begin position="260"/>
        <end position="282"/>
    </location>
</feature>
<protein>
    <submittedName>
        <fullName evidence="11">Amino acid ABC transporter permease</fullName>
    </submittedName>
</protein>
<evidence type="ECO:0000256" key="9">
    <source>
        <dbReference type="RuleBase" id="RU363032"/>
    </source>
</evidence>
<evidence type="ECO:0000256" key="6">
    <source>
        <dbReference type="ARBA" id="ARBA00022970"/>
    </source>
</evidence>
<feature type="transmembrane region" description="Helical" evidence="9">
    <location>
        <begin position="60"/>
        <end position="79"/>
    </location>
</feature>
<keyword evidence="8 9" id="KW-0472">Membrane</keyword>
<dbReference type="PANTHER" id="PTHR30614">
    <property type="entry name" value="MEMBRANE COMPONENT OF AMINO ACID ABC TRANSPORTER"/>
    <property type="match status" value="1"/>
</dbReference>
<dbReference type="Proteomes" id="UP001321492">
    <property type="component" value="Unassembled WGS sequence"/>
</dbReference>
<keyword evidence="5 9" id="KW-0812">Transmembrane</keyword>
<comment type="similarity">
    <text evidence="2">Belongs to the binding-protein-dependent transport system permease family. HisMQ subfamily.</text>
</comment>
<proteinExistence type="inferred from homology"/>
<evidence type="ECO:0000256" key="7">
    <source>
        <dbReference type="ARBA" id="ARBA00022989"/>
    </source>
</evidence>
<evidence type="ECO:0000256" key="8">
    <source>
        <dbReference type="ARBA" id="ARBA00023136"/>
    </source>
</evidence>
<keyword evidence="6" id="KW-0029">Amino-acid transport</keyword>
<keyword evidence="4" id="KW-1003">Cell membrane</keyword>
<dbReference type="InterPro" id="IPR043429">
    <property type="entry name" value="ArtM/GltK/GlnP/TcyL/YhdX-like"/>
</dbReference>
<name>A0ABT7AF82_9HYPH</name>